<keyword evidence="5 10" id="KW-0812">Transmembrane</keyword>
<evidence type="ECO:0000313" key="14">
    <source>
        <dbReference type="Proteomes" id="UP000002774"/>
    </source>
</evidence>
<keyword evidence="8 10" id="KW-0472">Membrane</keyword>
<gene>
    <name evidence="13" type="ORF">Mucpa_1022</name>
</gene>
<organism evidence="13 14">
    <name type="scientific">Mucilaginibacter paludis DSM 18603</name>
    <dbReference type="NCBI Taxonomy" id="714943"/>
    <lineage>
        <taxon>Bacteria</taxon>
        <taxon>Pseudomonadati</taxon>
        <taxon>Bacteroidota</taxon>
        <taxon>Sphingobacteriia</taxon>
        <taxon>Sphingobacteriales</taxon>
        <taxon>Sphingobacteriaceae</taxon>
        <taxon>Mucilaginibacter</taxon>
    </lineage>
</organism>
<accession>H1YE18</accession>
<evidence type="ECO:0000259" key="12">
    <source>
        <dbReference type="SMART" id="SM00965"/>
    </source>
</evidence>
<dbReference type="InterPro" id="IPR000531">
    <property type="entry name" value="Beta-barrel_TonB"/>
</dbReference>
<dbReference type="eggNOG" id="COG1629">
    <property type="taxonomic scope" value="Bacteria"/>
</dbReference>
<evidence type="ECO:0000256" key="8">
    <source>
        <dbReference type="ARBA" id="ARBA00023136"/>
    </source>
</evidence>
<keyword evidence="3 10" id="KW-1134">Transmembrane beta strand</keyword>
<feature type="domain" description="Secretin/TonB short N-terminal" evidence="12">
    <location>
        <begin position="68"/>
        <end position="119"/>
    </location>
</feature>
<keyword evidence="4" id="KW-0410">Iron transport</keyword>
<dbReference type="Gene3D" id="2.40.170.20">
    <property type="entry name" value="TonB-dependent receptor, beta-barrel domain"/>
    <property type="match status" value="1"/>
</dbReference>
<dbReference type="STRING" id="714943.Mucpa_1022"/>
<keyword evidence="9 10" id="KW-0998">Cell outer membrane</keyword>
<dbReference type="InterPro" id="IPR008969">
    <property type="entry name" value="CarboxyPept-like_regulatory"/>
</dbReference>
<evidence type="ECO:0000256" key="7">
    <source>
        <dbReference type="ARBA" id="ARBA00023077"/>
    </source>
</evidence>
<evidence type="ECO:0000256" key="9">
    <source>
        <dbReference type="ARBA" id="ARBA00023237"/>
    </source>
</evidence>
<dbReference type="InterPro" id="IPR023997">
    <property type="entry name" value="TonB-dep_OMP_SusC/RagA_CS"/>
</dbReference>
<dbReference type="AlphaFoldDB" id="H1YE18"/>
<dbReference type="EMBL" id="CM001403">
    <property type="protein sequence ID" value="EHQ25196.1"/>
    <property type="molecule type" value="Genomic_DNA"/>
</dbReference>
<keyword evidence="13" id="KW-0675">Receptor</keyword>
<name>H1YE18_9SPHI</name>
<keyword evidence="6" id="KW-0408">Iron</keyword>
<evidence type="ECO:0000256" key="5">
    <source>
        <dbReference type="ARBA" id="ARBA00022692"/>
    </source>
</evidence>
<dbReference type="Gene3D" id="3.55.50.30">
    <property type="match status" value="1"/>
</dbReference>
<dbReference type="Proteomes" id="UP000002774">
    <property type="component" value="Chromosome"/>
</dbReference>
<evidence type="ECO:0000256" key="2">
    <source>
        <dbReference type="ARBA" id="ARBA00022448"/>
    </source>
</evidence>
<evidence type="ECO:0000313" key="13">
    <source>
        <dbReference type="EMBL" id="EHQ25196.1"/>
    </source>
</evidence>
<proteinExistence type="inferred from homology"/>
<dbReference type="HOGENOM" id="CLU_004317_1_1_10"/>
<evidence type="ECO:0000256" key="10">
    <source>
        <dbReference type="PROSITE-ProRule" id="PRU01360"/>
    </source>
</evidence>
<dbReference type="InterPro" id="IPR011662">
    <property type="entry name" value="Secretin/TonB_short_N"/>
</dbReference>
<dbReference type="Gene3D" id="2.60.40.1120">
    <property type="entry name" value="Carboxypeptidase-like, regulatory domain"/>
    <property type="match status" value="1"/>
</dbReference>
<dbReference type="NCBIfam" id="TIGR04057">
    <property type="entry name" value="SusC_RagA_signa"/>
    <property type="match status" value="1"/>
</dbReference>
<dbReference type="Pfam" id="PF00593">
    <property type="entry name" value="TonB_dep_Rec_b-barrel"/>
    <property type="match status" value="1"/>
</dbReference>
<dbReference type="InterPro" id="IPR023996">
    <property type="entry name" value="TonB-dep_OMP_SusC/RagA"/>
</dbReference>
<dbReference type="OrthoDB" id="604358at2"/>
<protein>
    <submittedName>
        <fullName evidence="13">TonB-dependent receptor plug</fullName>
    </submittedName>
</protein>
<sequence>MVLNLCGKMPHAKNVTPKIIVVMKLTLMIIIAASLHLSAAVFSQSINLAEKNVPMEKVLGSIQEQSGYEFFYDNKQIKQAARVSITVKGATVKQVLDQLFKGQPFTYTIDDRTIILRKKEEIQQPEIAAPVVIAITGTIVDELGNPLPGVTIKEKATNHVAVADNKGLFTINVTNDKATLVFSFIGYTTQEIKIGGQQSLKVTLLPSVNSLNDVVVVGYGVQKKVNLTGAVSQVDGKIFADKPVANIAQSLQGVVPNLNITFSDGHPGSGGTYNIRGTASINGGTPLILVDGVPGNINMINPSDVESISVLKDAASSAIYGARGAFGVILVTTKQGKAGKLTVNYNMNYGIQKQTTRTDFITDGFTMDSLVDVSFSRHNGSSYTKYTDADYAELKKRQTDKSLPSVVVQNRNGVDQYVYYGSTDWYHWLYQNSQPSVSQNLSLSGGSDKVTFLISGRAFEQKGMYQPYLNTDIFHSYNFRAKVNARVNNWLSMYTNTQFSANDYTWPGYGINTNFFNFAVHAMASYVPQNPDGTFTYKTNLNSYDIGNGIFADLQHGKTHGGNRNYDITNTVGFNIDVSKNLVFTGNYTFELIPYSDYQRKTLIPYSIFPGKVSYLGTDQLTQNTHLDNQHTVNFYGTYSQNISKHHMKLMAGVNQEIKTYTSNSGSVQNLLSEDLNQLDLGTGLEQNGGNSSQWALLGFFGRANYDYDNKYLVEFNGRYDGTSRFRPDSRFGFFPSVSAGWRVSQEPFFKPLKSVVSELKLRGSYGTLGNQDVGSGASNLYPYIPVVNTGLSGWISNGSQTQTLKSPTPVSPNFTWEKSATIDWGADVNFFDNRLQVSYDIYKRKTTDMLVNGQTLPAVFGAGSPKQNAGNLETDGFDLSVQWNSRLMLAGKDFRYNIGVVLSDFTTKITKFDNPTNQLSNYYVGQNVGEIWGYAIGGYFKTDAEAQSYPVNQTAVNTQILGSPGEWKSLHAGDIKYLDLNGDGVINNGQNTLANHGDMRVIGNRLPRYSYGITGGFSWNNIDMSFAFQGIGKQNWFPGSDAGMFWGPYSRPYFSFIPKDMPSQMWSPSNPDAYFPLLRGYEAYSGGGELHTTNDKYLQDLAYIRLKNLTVGYTLPKQLVERVKLQKVRVYFSGQNLLTFTKLKNKYIDPEQVASGSADDTNGNDYPFFKNYAFGIDITF</sequence>
<dbReference type="PROSITE" id="PS52016">
    <property type="entry name" value="TONB_DEPENDENT_REC_3"/>
    <property type="match status" value="1"/>
</dbReference>
<dbReference type="InterPro" id="IPR037066">
    <property type="entry name" value="Plug_dom_sf"/>
</dbReference>
<evidence type="ECO:0000256" key="4">
    <source>
        <dbReference type="ARBA" id="ARBA00022496"/>
    </source>
</evidence>
<reference evidence="13" key="1">
    <citation type="submission" date="2011-09" db="EMBL/GenBank/DDBJ databases">
        <title>The permanent draft genome of Mucilaginibacter paludis DSM 18603.</title>
        <authorList>
            <consortium name="US DOE Joint Genome Institute (JGI-PGF)"/>
            <person name="Lucas S."/>
            <person name="Han J."/>
            <person name="Lapidus A."/>
            <person name="Bruce D."/>
            <person name="Goodwin L."/>
            <person name="Pitluck S."/>
            <person name="Peters L."/>
            <person name="Kyrpides N."/>
            <person name="Mavromatis K."/>
            <person name="Ivanova N."/>
            <person name="Mikhailova N."/>
            <person name="Held B."/>
            <person name="Detter J.C."/>
            <person name="Tapia R."/>
            <person name="Han C."/>
            <person name="Land M."/>
            <person name="Hauser L."/>
            <person name="Markowitz V."/>
            <person name="Cheng J.-F."/>
            <person name="Hugenholtz P."/>
            <person name="Woyke T."/>
            <person name="Wu D."/>
            <person name="Tindall B."/>
            <person name="Brambilla E."/>
            <person name="Klenk H.-P."/>
            <person name="Eisen J.A."/>
        </authorList>
    </citation>
    <scope>NUCLEOTIDE SEQUENCE [LARGE SCALE GENOMIC DNA]</scope>
    <source>
        <strain evidence="13">DSM 18603</strain>
    </source>
</reference>
<evidence type="ECO:0000256" key="3">
    <source>
        <dbReference type="ARBA" id="ARBA00022452"/>
    </source>
</evidence>
<keyword evidence="2 10" id="KW-0813">Transport</keyword>
<dbReference type="NCBIfam" id="TIGR04056">
    <property type="entry name" value="OMP_RagA_SusC"/>
    <property type="match status" value="1"/>
</dbReference>
<dbReference type="InterPro" id="IPR036942">
    <property type="entry name" value="Beta-barrel_TonB_sf"/>
</dbReference>
<dbReference type="SUPFAM" id="SSF56935">
    <property type="entry name" value="Porins"/>
    <property type="match status" value="1"/>
</dbReference>
<dbReference type="InterPro" id="IPR039426">
    <property type="entry name" value="TonB-dep_rcpt-like"/>
</dbReference>
<evidence type="ECO:0000256" key="1">
    <source>
        <dbReference type="ARBA" id="ARBA00004571"/>
    </source>
</evidence>
<dbReference type="InterPro" id="IPR012910">
    <property type="entry name" value="Plug_dom"/>
</dbReference>
<keyword evidence="4" id="KW-0406">Ion transport</keyword>
<comment type="similarity">
    <text evidence="10 11">Belongs to the TonB-dependent receptor family.</text>
</comment>
<comment type="subcellular location">
    <subcellularLocation>
        <location evidence="1 10">Cell outer membrane</location>
        <topology evidence="1 10">Multi-pass membrane protein</topology>
    </subcellularLocation>
</comment>
<evidence type="ECO:0000256" key="11">
    <source>
        <dbReference type="RuleBase" id="RU003357"/>
    </source>
</evidence>
<dbReference type="Gene3D" id="2.170.130.10">
    <property type="entry name" value="TonB-dependent receptor, plug domain"/>
    <property type="match status" value="1"/>
</dbReference>
<dbReference type="Pfam" id="PF07715">
    <property type="entry name" value="Plug"/>
    <property type="match status" value="1"/>
</dbReference>
<dbReference type="SMART" id="SM00965">
    <property type="entry name" value="STN"/>
    <property type="match status" value="1"/>
</dbReference>
<dbReference type="Pfam" id="PF07660">
    <property type="entry name" value="STN"/>
    <property type="match status" value="1"/>
</dbReference>
<keyword evidence="14" id="KW-1185">Reference proteome</keyword>
<keyword evidence="7 11" id="KW-0798">TonB box</keyword>
<evidence type="ECO:0000256" key="6">
    <source>
        <dbReference type="ARBA" id="ARBA00023004"/>
    </source>
</evidence>
<dbReference type="Pfam" id="PF13715">
    <property type="entry name" value="CarbopepD_reg_2"/>
    <property type="match status" value="1"/>
</dbReference>
<dbReference type="GO" id="GO:0006826">
    <property type="term" value="P:iron ion transport"/>
    <property type="evidence" value="ECO:0007669"/>
    <property type="project" value="UniProtKB-KW"/>
</dbReference>
<dbReference type="GO" id="GO:0009279">
    <property type="term" value="C:cell outer membrane"/>
    <property type="evidence" value="ECO:0007669"/>
    <property type="project" value="UniProtKB-SubCell"/>
</dbReference>
<dbReference type="SUPFAM" id="SSF49464">
    <property type="entry name" value="Carboxypeptidase regulatory domain-like"/>
    <property type="match status" value="1"/>
</dbReference>